<proteinExistence type="predicted"/>
<comment type="caution">
    <text evidence="1">The sequence shown here is derived from an EMBL/GenBank/DDBJ whole genome shotgun (WGS) entry which is preliminary data.</text>
</comment>
<dbReference type="AlphaFoldDB" id="A0A1V3X327"/>
<sequence length="105" mass="11122">MGAGPLPHMMDLATITRHVATRRRAPTILGIQDNSLPGRGQAFGVIQSQRFAVVEDSEVMIRVAASRITSDIGSRVPPPVRALPDADSSSLSVVDTMMLAGNPLC</sequence>
<gene>
    <name evidence="1" type="ORF">BZL30_4574</name>
</gene>
<evidence type="ECO:0000313" key="1">
    <source>
        <dbReference type="EMBL" id="OOK73540.1"/>
    </source>
</evidence>
<dbReference type="Proteomes" id="UP000189229">
    <property type="component" value="Unassembled WGS sequence"/>
</dbReference>
<evidence type="ECO:0000313" key="2">
    <source>
        <dbReference type="Proteomes" id="UP000189229"/>
    </source>
</evidence>
<protein>
    <submittedName>
        <fullName evidence="1">Uncharacterized protein</fullName>
    </submittedName>
</protein>
<dbReference type="EMBL" id="MVBM01000004">
    <property type="protein sequence ID" value="OOK73540.1"/>
    <property type="molecule type" value="Genomic_DNA"/>
</dbReference>
<organism evidence="1 2">
    <name type="scientific">Mycobacterium kansasii</name>
    <dbReference type="NCBI Taxonomy" id="1768"/>
    <lineage>
        <taxon>Bacteria</taxon>
        <taxon>Bacillati</taxon>
        <taxon>Actinomycetota</taxon>
        <taxon>Actinomycetes</taxon>
        <taxon>Mycobacteriales</taxon>
        <taxon>Mycobacteriaceae</taxon>
        <taxon>Mycobacterium</taxon>
    </lineage>
</organism>
<name>A0A1V3X327_MYCKA</name>
<accession>A0A1V3X327</accession>
<reference evidence="1 2" key="1">
    <citation type="submission" date="2017-02" db="EMBL/GenBank/DDBJ databases">
        <title>Complete genome sequences of Mycobacterium kansasii strains isolated from rhesus macaques.</title>
        <authorList>
            <person name="Panda A."/>
            <person name="Nagaraj S."/>
            <person name="Zhao X."/>
            <person name="Tettelin H."/>
            <person name="Detolla L.J."/>
        </authorList>
    </citation>
    <scope>NUCLEOTIDE SEQUENCE [LARGE SCALE GENOMIC DNA]</scope>
    <source>
        <strain evidence="1 2">11-3813</strain>
    </source>
</reference>